<feature type="region of interest" description="Disordered" evidence="2">
    <location>
        <begin position="67"/>
        <end position="111"/>
    </location>
</feature>
<keyword evidence="1" id="KW-0175">Coiled coil</keyword>
<organism evidence="3">
    <name type="scientific">Populus alba</name>
    <name type="common">White poplar</name>
    <dbReference type="NCBI Taxonomy" id="43335"/>
    <lineage>
        <taxon>Eukaryota</taxon>
        <taxon>Viridiplantae</taxon>
        <taxon>Streptophyta</taxon>
        <taxon>Embryophyta</taxon>
        <taxon>Tracheophyta</taxon>
        <taxon>Spermatophyta</taxon>
        <taxon>Magnoliopsida</taxon>
        <taxon>eudicotyledons</taxon>
        <taxon>Gunneridae</taxon>
        <taxon>Pentapetalae</taxon>
        <taxon>rosids</taxon>
        <taxon>fabids</taxon>
        <taxon>Malpighiales</taxon>
        <taxon>Salicaceae</taxon>
        <taxon>Saliceae</taxon>
        <taxon>Populus</taxon>
    </lineage>
</organism>
<name>A0A4U5QGA1_POPAL</name>
<dbReference type="PANTHER" id="PTHR35099:SF10">
    <property type="entry name" value="BZIP DOMAIN-CONTAINING PROTEIN"/>
    <property type="match status" value="1"/>
</dbReference>
<reference evidence="3" key="1">
    <citation type="submission" date="2018-10" db="EMBL/GenBank/DDBJ databases">
        <title>Population genomic analysis revealed the cold adaptation of white poplar.</title>
        <authorList>
            <person name="Liu Y.-J."/>
        </authorList>
    </citation>
    <scope>NUCLEOTIDE SEQUENCE [LARGE SCALE GENOMIC DNA]</scope>
    <source>
        <strain evidence="3">PAL-ZL1</strain>
    </source>
</reference>
<protein>
    <submittedName>
        <fullName evidence="3">Uncharacterized protein</fullName>
    </submittedName>
</protein>
<sequence>MTEEDEWVHVALNDDTLVVELLLKLSQPEQQPPPPPVRRRRRRRFAADLAKEGAVLALSVDWSVRQRRSSSKQVTMTRSKKGSDSSSTRASPTTPLSFSGGTSVSGGGAGDGFDEATTSACLPAKLIATSRSKVAAASGTPTIKRSRKKKKLVELREEEILLLKEKRHLKNKLETIRVSLEKERARNESLKRTKFDLLSQHRPEIFTASVKSEDVISIKPQETKVACDSTYSVLPHNVSFQLLEDEGRKPSFALPDLNLPVDGDSGSGILG</sequence>
<feature type="coiled-coil region" evidence="1">
    <location>
        <begin position="152"/>
        <end position="193"/>
    </location>
</feature>
<accession>A0A4U5QGA1</accession>
<comment type="caution">
    <text evidence="3">The sequence shown here is derived from an EMBL/GenBank/DDBJ whole genome shotgun (WGS) entry which is preliminary data.</text>
</comment>
<dbReference type="AlphaFoldDB" id="A0A4U5QGA1"/>
<dbReference type="PANTHER" id="PTHR35099">
    <property type="entry name" value="OS02G0182700 PROTEIN"/>
    <property type="match status" value="1"/>
</dbReference>
<evidence type="ECO:0000313" key="3">
    <source>
        <dbReference type="EMBL" id="TKS08027.1"/>
    </source>
</evidence>
<proteinExistence type="predicted"/>
<dbReference type="EMBL" id="RCHU01000306">
    <property type="protein sequence ID" value="TKS08027.1"/>
    <property type="molecule type" value="Genomic_DNA"/>
</dbReference>
<evidence type="ECO:0000256" key="2">
    <source>
        <dbReference type="SAM" id="MobiDB-lite"/>
    </source>
</evidence>
<dbReference type="STRING" id="43335.A0A4U5QGA1"/>
<feature type="compositionally biased region" description="Polar residues" evidence="2">
    <location>
        <begin position="84"/>
        <end position="96"/>
    </location>
</feature>
<evidence type="ECO:0000256" key="1">
    <source>
        <dbReference type="SAM" id="Coils"/>
    </source>
</evidence>
<gene>
    <name evidence="3" type="ORF">D5086_0000106770</name>
</gene>